<accession>A0A167PLU2</accession>
<dbReference type="AlphaFoldDB" id="A0A167PLU2"/>
<evidence type="ECO:0000313" key="1">
    <source>
        <dbReference type="EMBL" id="OAA56794.1"/>
    </source>
</evidence>
<dbReference type="Gene3D" id="3.40.50.1820">
    <property type="entry name" value="alpha/beta hydrolase"/>
    <property type="match status" value="2"/>
</dbReference>
<dbReference type="PANTHER" id="PTHR34853:SF1">
    <property type="entry name" value="LIPASE 5"/>
    <property type="match status" value="1"/>
</dbReference>
<sequence>MTVGSCLFSGDTRWSLPTLLVLATTLPLHKYGSYIAQANDVYYSFIAARKAFCIISKDWMSVGHSQGGAAVWKLSESGLVGHDNHFLGTVSLAPAARLWSMFQRNLKTEGAFLGYAPYHAKALQRVFPDYNLTLCFNGLMSISADLTSDEIVSSTGLAQDNAKFQQWKAEMGPATAGHRSSNKPVLVVQGLNDTAVLAQSTREVYENACKIGSEVHLVEYMAMEHSPVIAASEPAMACLG</sequence>
<proteinExistence type="predicted"/>
<dbReference type="GO" id="GO:0016042">
    <property type="term" value="P:lipid catabolic process"/>
    <property type="evidence" value="ECO:0007669"/>
    <property type="project" value="InterPro"/>
</dbReference>
<dbReference type="RefSeq" id="XP_018701825.1">
    <property type="nucleotide sequence ID" value="XM_018850913.1"/>
</dbReference>
<dbReference type="STRING" id="1081104.A0A167PLU2"/>
<reference evidence="1 2" key="1">
    <citation type="journal article" date="2016" name="Genome Biol. Evol.">
        <title>Divergent and convergent evolution of fungal pathogenicity.</title>
        <authorList>
            <person name="Shang Y."/>
            <person name="Xiao G."/>
            <person name="Zheng P."/>
            <person name="Cen K."/>
            <person name="Zhan S."/>
            <person name="Wang C."/>
        </authorList>
    </citation>
    <scope>NUCLEOTIDE SEQUENCE [LARGE SCALE GENOMIC DNA]</scope>
    <source>
        <strain evidence="1 2">ARSEF 2679</strain>
    </source>
</reference>
<dbReference type="GO" id="GO:0004806">
    <property type="term" value="F:triacylglycerol lipase activity"/>
    <property type="evidence" value="ECO:0007669"/>
    <property type="project" value="InterPro"/>
</dbReference>
<protein>
    <submittedName>
        <fullName evidence="1">Uncharacterized protein</fullName>
    </submittedName>
</protein>
<dbReference type="InterPro" id="IPR005152">
    <property type="entry name" value="Lipase_secreted"/>
</dbReference>
<name>A0A167PLU2_CORFA</name>
<gene>
    <name evidence="1" type="ORF">ISF_07310</name>
</gene>
<dbReference type="InterPro" id="IPR029058">
    <property type="entry name" value="AB_hydrolase_fold"/>
</dbReference>
<dbReference type="Proteomes" id="UP000076744">
    <property type="component" value="Unassembled WGS sequence"/>
</dbReference>
<dbReference type="OrthoDB" id="5382058at2759"/>
<dbReference type="EMBL" id="AZHB01000021">
    <property type="protein sequence ID" value="OAA56794.1"/>
    <property type="molecule type" value="Genomic_DNA"/>
</dbReference>
<dbReference type="SUPFAM" id="SSF53474">
    <property type="entry name" value="alpha/beta-Hydrolases"/>
    <property type="match status" value="1"/>
</dbReference>
<comment type="caution">
    <text evidence="1">The sequence shown here is derived from an EMBL/GenBank/DDBJ whole genome shotgun (WGS) entry which is preliminary data.</text>
</comment>
<evidence type="ECO:0000313" key="2">
    <source>
        <dbReference type="Proteomes" id="UP000076744"/>
    </source>
</evidence>
<dbReference type="PANTHER" id="PTHR34853">
    <property type="match status" value="1"/>
</dbReference>
<organism evidence="1 2">
    <name type="scientific">Cordyceps fumosorosea (strain ARSEF 2679)</name>
    <name type="common">Isaria fumosorosea</name>
    <dbReference type="NCBI Taxonomy" id="1081104"/>
    <lineage>
        <taxon>Eukaryota</taxon>
        <taxon>Fungi</taxon>
        <taxon>Dikarya</taxon>
        <taxon>Ascomycota</taxon>
        <taxon>Pezizomycotina</taxon>
        <taxon>Sordariomycetes</taxon>
        <taxon>Hypocreomycetidae</taxon>
        <taxon>Hypocreales</taxon>
        <taxon>Cordycipitaceae</taxon>
        <taxon>Cordyceps</taxon>
    </lineage>
</organism>
<keyword evidence="2" id="KW-1185">Reference proteome</keyword>
<dbReference type="GeneID" id="30023602"/>